<proteinExistence type="predicted"/>
<accession>A0AAV8ZA34</accession>
<sequence>MFDLATLPQTIAAQPIQASASRTPSIFRPRPSPHWSLYTLSLSVYLSTLPDNYNLFLNVLLA</sequence>
<evidence type="ECO:0000313" key="1">
    <source>
        <dbReference type="EMBL" id="KAJ8961089.1"/>
    </source>
</evidence>
<gene>
    <name evidence="1" type="ORF">NQ318_008765</name>
</gene>
<dbReference type="EMBL" id="JAPWTK010000006">
    <property type="protein sequence ID" value="KAJ8961089.1"/>
    <property type="molecule type" value="Genomic_DNA"/>
</dbReference>
<protein>
    <submittedName>
        <fullName evidence="1">Uncharacterized protein</fullName>
    </submittedName>
</protein>
<evidence type="ECO:0000313" key="2">
    <source>
        <dbReference type="Proteomes" id="UP001162162"/>
    </source>
</evidence>
<dbReference type="Proteomes" id="UP001162162">
    <property type="component" value="Unassembled WGS sequence"/>
</dbReference>
<name>A0AAV8ZA34_9CUCU</name>
<organism evidence="1 2">
    <name type="scientific">Aromia moschata</name>
    <dbReference type="NCBI Taxonomy" id="1265417"/>
    <lineage>
        <taxon>Eukaryota</taxon>
        <taxon>Metazoa</taxon>
        <taxon>Ecdysozoa</taxon>
        <taxon>Arthropoda</taxon>
        <taxon>Hexapoda</taxon>
        <taxon>Insecta</taxon>
        <taxon>Pterygota</taxon>
        <taxon>Neoptera</taxon>
        <taxon>Endopterygota</taxon>
        <taxon>Coleoptera</taxon>
        <taxon>Polyphaga</taxon>
        <taxon>Cucujiformia</taxon>
        <taxon>Chrysomeloidea</taxon>
        <taxon>Cerambycidae</taxon>
        <taxon>Cerambycinae</taxon>
        <taxon>Callichromatini</taxon>
        <taxon>Aromia</taxon>
    </lineage>
</organism>
<reference evidence="1" key="1">
    <citation type="journal article" date="2023" name="Insect Mol. Biol.">
        <title>Genome sequencing provides insights into the evolution of gene families encoding plant cell wall-degrading enzymes in longhorned beetles.</title>
        <authorList>
            <person name="Shin N.R."/>
            <person name="Okamura Y."/>
            <person name="Kirsch R."/>
            <person name="Pauchet Y."/>
        </authorList>
    </citation>
    <scope>NUCLEOTIDE SEQUENCE</scope>
    <source>
        <strain evidence="1">AMC_N1</strain>
    </source>
</reference>
<keyword evidence="2" id="KW-1185">Reference proteome</keyword>
<comment type="caution">
    <text evidence="1">The sequence shown here is derived from an EMBL/GenBank/DDBJ whole genome shotgun (WGS) entry which is preliminary data.</text>
</comment>
<dbReference type="AlphaFoldDB" id="A0AAV8ZA34"/>